<dbReference type="Pfam" id="PF00512">
    <property type="entry name" value="HisKA"/>
    <property type="match status" value="1"/>
</dbReference>
<dbReference type="PANTHER" id="PTHR45436:SF5">
    <property type="entry name" value="SENSOR HISTIDINE KINASE TRCS"/>
    <property type="match status" value="1"/>
</dbReference>
<dbReference type="Pfam" id="PF02518">
    <property type="entry name" value="HATPase_c"/>
    <property type="match status" value="1"/>
</dbReference>
<dbReference type="InterPro" id="IPR004358">
    <property type="entry name" value="Sig_transdc_His_kin-like_C"/>
</dbReference>
<name>A0ABU1AQM3_9BACT</name>
<evidence type="ECO:0000256" key="4">
    <source>
        <dbReference type="ARBA" id="ARBA00022553"/>
    </source>
</evidence>
<dbReference type="InterPro" id="IPR036890">
    <property type="entry name" value="HATPase_C_sf"/>
</dbReference>
<dbReference type="EMBL" id="JARXHW010000004">
    <property type="protein sequence ID" value="MDQ8206443.1"/>
    <property type="molecule type" value="Genomic_DNA"/>
</dbReference>
<dbReference type="SUPFAM" id="SSF55874">
    <property type="entry name" value="ATPase domain of HSP90 chaperone/DNA topoisomerase II/histidine kinase"/>
    <property type="match status" value="1"/>
</dbReference>
<feature type="domain" description="Histidine kinase" evidence="12">
    <location>
        <begin position="275"/>
        <end position="492"/>
    </location>
</feature>
<dbReference type="PRINTS" id="PR00344">
    <property type="entry name" value="BCTRLSENSOR"/>
</dbReference>
<dbReference type="InterPro" id="IPR050428">
    <property type="entry name" value="TCS_sensor_his_kinase"/>
</dbReference>
<evidence type="ECO:0000256" key="11">
    <source>
        <dbReference type="SAM" id="Phobius"/>
    </source>
</evidence>
<dbReference type="SUPFAM" id="SSF47384">
    <property type="entry name" value="Homodimeric domain of signal transducing histidine kinase"/>
    <property type="match status" value="1"/>
</dbReference>
<dbReference type="Gene3D" id="6.10.340.10">
    <property type="match status" value="1"/>
</dbReference>
<evidence type="ECO:0000256" key="3">
    <source>
        <dbReference type="ARBA" id="ARBA00012438"/>
    </source>
</evidence>
<evidence type="ECO:0000256" key="2">
    <source>
        <dbReference type="ARBA" id="ARBA00004370"/>
    </source>
</evidence>
<dbReference type="SMART" id="SM00304">
    <property type="entry name" value="HAMP"/>
    <property type="match status" value="1"/>
</dbReference>
<keyword evidence="7 14" id="KW-0418">Kinase</keyword>
<dbReference type="Gene3D" id="3.30.565.10">
    <property type="entry name" value="Histidine kinase-like ATPase, C-terminal domain"/>
    <property type="match status" value="1"/>
</dbReference>
<evidence type="ECO:0000259" key="12">
    <source>
        <dbReference type="PROSITE" id="PS50109"/>
    </source>
</evidence>
<dbReference type="Gene3D" id="1.10.287.130">
    <property type="match status" value="1"/>
</dbReference>
<evidence type="ECO:0000256" key="7">
    <source>
        <dbReference type="ARBA" id="ARBA00022777"/>
    </source>
</evidence>
<dbReference type="SUPFAM" id="SSF158472">
    <property type="entry name" value="HAMP domain-like"/>
    <property type="match status" value="1"/>
</dbReference>
<dbReference type="RefSeq" id="WP_308948514.1">
    <property type="nucleotide sequence ID" value="NZ_JARXHW010000004.1"/>
</dbReference>
<dbReference type="PROSITE" id="PS50885">
    <property type="entry name" value="HAMP"/>
    <property type="match status" value="1"/>
</dbReference>
<keyword evidence="10 11" id="KW-0472">Membrane</keyword>
<dbReference type="PROSITE" id="PS50109">
    <property type="entry name" value="HIS_KIN"/>
    <property type="match status" value="1"/>
</dbReference>
<feature type="transmembrane region" description="Helical" evidence="11">
    <location>
        <begin position="12"/>
        <end position="32"/>
    </location>
</feature>
<dbReference type="InterPro" id="IPR003594">
    <property type="entry name" value="HATPase_dom"/>
</dbReference>
<keyword evidence="15" id="KW-1185">Reference proteome</keyword>
<dbReference type="SMART" id="SM00387">
    <property type="entry name" value="HATPase_c"/>
    <property type="match status" value="1"/>
</dbReference>
<proteinExistence type="predicted"/>
<gene>
    <name evidence="14" type="ORF">QEH52_02905</name>
</gene>
<dbReference type="CDD" id="cd00082">
    <property type="entry name" value="HisKA"/>
    <property type="match status" value="1"/>
</dbReference>
<dbReference type="CDD" id="cd00075">
    <property type="entry name" value="HATPase"/>
    <property type="match status" value="1"/>
</dbReference>
<dbReference type="Pfam" id="PF00672">
    <property type="entry name" value="HAMP"/>
    <property type="match status" value="1"/>
</dbReference>
<evidence type="ECO:0000313" key="15">
    <source>
        <dbReference type="Proteomes" id="UP001225316"/>
    </source>
</evidence>
<dbReference type="GO" id="GO:0016301">
    <property type="term" value="F:kinase activity"/>
    <property type="evidence" value="ECO:0007669"/>
    <property type="project" value="UniProtKB-KW"/>
</dbReference>
<comment type="catalytic activity">
    <reaction evidence="1">
        <text>ATP + protein L-histidine = ADP + protein N-phospho-L-histidine.</text>
        <dbReference type="EC" id="2.7.13.3"/>
    </reaction>
</comment>
<evidence type="ECO:0000259" key="13">
    <source>
        <dbReference type="PROSITE" id="PS50885"/>
    </source>
</evidence>
<keyword evidence="4" id="KW-0597">Phosphoprotein</keyword>
<dbReference type="InterPro" id="IPR005467">
    <property type="entry name" value="His_kinase_dom"/>
</dbReference>
<reference evidence="14 15" key="1">
    <citation type="submission" date="2023-04" db="EMBL/GenBank/DDBJ databases">
        <title>A novel bacteria isolated from coastal sediment.</title>
        <authorList>
            <person name="Liu X.-J."/>
            <person name="Du Z.-J."/>
        </authorList>
    </citation>
    <scope>NUCLEOTIDE SEQUENCE [LARGE SCALE GENOMIC DNA]</scope>
    <source>
        <strain evidence="14 15">SDUM461003</strain>
    </source>
</reference>
<dbReference type="Proteomes" id="UP001225316">
    <property type="component" value="Unassembled WGS sequence"/>
</dbReference>
<keyword evidence="9" id="KW-0902">Two-component regulatory system</keyword>
<dbReference type="SMART" id="SM00388">
    <property type="entry name" value="HisKA"/>
    <property type="match status" value="1"/>
</dbReference>
<evidence type="ECO:0000256" key="8">
    <source>
        <dbReference type="ARBA" id="ARBA00022989"/>
    </source>
</evidence>
<dbReference type="PANTHER" id="PTHR45436">
    <property type="entry name" value="SENSOR HISTIDINE KINASE YKOH"/>
    <property type="match status" value="1"/>
</dbReference>
<evidence type="ECO:0000256" key="9">
    <source>
        <dbReference type="ARBA" id="ARBA00023012"/>
    </source>
</evidence>
<evidence type="ECO:0000256" key="10">
    <source>
        <dbReference type="ARBA" id="ARBA00023136"/>
    </source>
</evidence>
<accession>A0ABU1AQM3</accession>
<dbReference type="InterPro" id="IPR003660">
    <property type="entry name" value="HAMP_dom"/>
</dbReference>
<organism evidence="14 15">
    <name type="scientific">Thalassobacterium maritimum</name>
    <dbReference type="NCBI Taxonomy" id="3041265"/>
    <lineage>
        <taxon>Bacteria</taxon>
        <taxon>Pseudomonadati</taxon>
        <taxon>Verrucomicrobiota</taxon>
        <taxon>Opitutia</taxon>
        <taxon>Puniceicoccales</taxon>
        <taxon>Coraliomargaritaceae</taxon>
        <taxon>Thalassobacterium</taxon>
    </lineage>
</organism>
<feature type="domain" description="HAMP" evidence="13">
    <location>
        <begin position="214"/>
        <end position="267"/>
    </location>
</feature>
<evidence type="ECO:0000313" key="14">
    <source>
        <dbReference type="EMBL" id="MDQ8206443.1"/>
    </source>
</evidence>
<evidence type="ECO:0000256" key="1">
    <source>
        <dbReference type="ARBA" id="ARBA00000085"/>
    </source>
</evidence>
<dbReference type="CDD" id="cd06225">
    <property type="entry name" value="HAMP"/>
    <property type="match status" value="1"/>
</dbReference>
<keyword evidence="5" id="KW-0808">Transferase</keyword>
<evidence type="ECO:0000256" key="5">
    <source>
        <dbReference type="ARBA" id="ARBA00022679"/>
    </source>
</evidence>
<dbReference type="InterPro" id="IPR036097">
    <property type="entry name" value="HisK_dim/P_sf"/>
</dbReference>
<keyword evidence="6 11" id="KW-0812">Transmembrane</keyword>
<comment type="subcellular location">
    <subcellularLocation>
        <location evidence="2">Membrane</location>
    </subcellularLocation>
</comment>
<dbReference type="EC" id="2.7.13.3" evidence="3"/>
<comment type="caution">
    <text evidence="14">The sequence shown here is derived from an EMBL/GenBank/DDBJ whole genome shotgun (WGS) entry which is preliminary data.</text>
</comment>
<keyword evidence="8 11" id="KW-1133">Transmembrane helix</keyword>
<evidence type="ECO:0000256" key="6">
    <source>
        <dbReference type="ARBA" id="ARBA00022692"/>
    </source>
</evidence>
<sequence>MKSPFQSIRWRIQAWHGLILFIAIAAFCLTAYQLAWFNQLRRIDSEIQHLERELIRTLLRQNKDSRASESRSVSNVHKSTKEVRPLLPEEFLTLLQTDSIEVPEEMSTRFSGQEASHNFFSIADREGKVLLQSENAPQRLEFLPLPEGSEMVETSRSTGDYREIARSVPFGLRTIVGRELGPERAEMQRFALSLAAIGLTLWGLGLLGGWWLAGKAIQPIQRISRTATRIAEGNLNERIDTDGGTSELDQLSHVLNHTFERLNAAFERQRQFTADASHELRTPLTILLSETQRMRKPGHQRDNSEYLESFDLCHESCLRMRHLVESLLMLARQDDGAPAQALSDCQLSECIRQSIAQHQPLAEAKAIEILSELEDSPLKADLNSLMIVLNNLIGNAIQHHPGTGTVHISCGRQNGTVYIQVRDNGPGISEDDLPHIFERFYRADKSRNGEQSHSGLGLALVQTIVRNMKGQIEVNSTVGTGSTFTIHLPSNILYRAARVNTLTPKL</sequence>
<protein>
    <recommendedName>
        <fullName evidence="3">histidine kinase</fullName>
        <ecNumber evidence="3">2.7.13.3</ecNumber>
    </recommendedName>
</protein>
<dbReference type="InterPro" id="IPR003661">
    <property type="entry name" value="HisK_dim/P_dom"/>
</dbReference>
<feature type="transmembrane region" description="Helical" evidence="11">
    <location>
        <begin position="190"/>
        <end position="213"/>
    </location>
</feature>